<dbReference type="PANTHER" id="PTHR43581">
    <property type="entry name" value="ATP/GTP PHOSPHATASE"/>
    <property type="match status" value="1"/>
</dbReference>
<keyword evidence="3" id="KW-1185">Reference proteome</keyword>
<dbReference type="InterPro" id="IPR051396">
    <property type="entry name" value="Bact_Antivir_Def_Nuclease"/>
</dbReference>
<dbReference type="Gene3D" id="3.40.50.300">
    <property type="entry name" value="P-loop containing nucleotide triphosphate hydrolases"/>
    <property type="match status" value="1"/>
</dbReference>
<dbReference type="PANTHER" id="PTHR43581:SF4">
    <property type="entry name" value="ATP_GTP PHOSPHATASE"/>
    <property type="match status" value="1"/>
</dbReference>
<dbReference type="InterPro" id="IPR003959">
    <property type="entry name" value="ATPase_AAA_core"/>
</dbReference>
<evidence type="ECO:0000313" key="2">
    <source>
        <dbReference type="EMBL" id="SJM95145.1"/>
    </source>
</evidence>
<dbReference type="Proteomes" id="UP000195442">
    <property type="component" value="Unassembled WGS sequence"/>
</dbReference>
<proteinExistence type="predicted"/>
<evidence type="ECO:0000313" key="3">
    <source>
        <dbReference type="Proteomes" id="UP000195442"/>
    </source>
</evidence>
<dbReference type="AlphaFoldDB" id="A0A1R4HFZ9"/>
<dbReference type="SUPFAM" id="SSF52540">
    <property type="entry name" value="P-loop containing nucleoside triphosphate hydrolases"/>
    <property type="match status" value="1"/>
</dbReference>
<dbReference type="GO" id="GO:0005524">
    <property type="term" value="F:ATP binding"/>
    <property type="evidence" value="ECO:0007669"/>
    <property type="project" value="InterPro"/>
</dbReference>
<evidence type="ECO:0000259" key="1">
    <source>
        <dbReference type="Pfam" id="PF13304"/>
    </source>
</evidence>
<gene>
    <name evidence="2" type="ORF">CRENPOLYSF2_4630002</name>
</gene>
<name>A0A1R4HFZ9_9GAMM</name>
<accession>A0A1R4HFZ9</accession>
<dbReference type="GO" id="GO:0016887">
    <property type="term" value="F:ATP hydrolysis activity"/>
    <property type="evidence" value="ECO:0007669"/>
    <property type="project" value="InterPro"/>
</dbReference>
<organism evidence="2 3">
    <name type="scientific">Crenothrix polyspora</name>
    <dbReference type="NCBI Taxonomy" id="360316"/>
    <lineage>
        <taxon>Bacteria</taxon>
        <taxon>Pseudomonadati</taxon>
        <taxon>Pseudomonadota</taxon>
        <taxon>Gammaproteobacteria</taxon>
        <taxon>Methylococcales</taxon>
        <taxon>Crenotrichaceae</taxon>
        <taxon>Crenothrix</taxon>
    </lineage>
</organism>
<reference evidence="3" key="1">
    <citation type="submission" date="2017-02" db="EMBL/GenBank/DDBJ databases">
        <authorList>
            <person name="Daims H."/>
        </authorList>
    </citation>
    <scope>NUCLEOTIDE SEQUENCE [LARGE SCALE GENOMIC DNA]</scope>
</reference>
<feature type="domain" description="ATPase AAA-type core" evidence="1">
    <location>
        <begin position="45"/>
        <end position="307"/>
    </location>
</feature>
<sequence length="362" mass="42228">MRGGNRWGFRCAKRLPSNMEHFFHTVRITNFKSLKNVTLSDCKRINVLIGKPNVGKSNILEAIGLFGIGYSHLTKNKSLSQFIRATNFRELFFDGNTKEQITVSIDYDSSNYSFCRVNVHEVIDDDWNAEEVIEILYSIEGTKSKFTLDKAFNIKLIENGTFFRVKQYKFLHGLALENIWFPYLMPPFGVNLLYVIQEHKQLKKELASFFSDYGLKLVFDTANHKLQIMKELKDDEVFLLPYDSIADTLQRIIFYKAAIASNQDSILLFEEPEAHCFPPYIAHFTQEVINSETNQFFIATHSPYVLNDFLEYERNDVAIFIANFKNGETVIRRLTDDEVNDVYQYGIDLFFNHELFTDDQEH</sequence>
<dbReference type="EMBL" id="FUKJ01000405">
    <property type="protein sequence ID" value="SJM95145.1"/>
    <property type="molecule type" value="Genomic_DNA"/>
</dbReference>
<dbReference type="InterPro" id="IPR027417">
    <property type="entry name" value="P-loop_NTPase"/>
</dbReference>
<protein>
    <submittedName>
        <fullName evidence="2">ATPase-like protein</fullName>
    </submittedName>
</protein>
<dbReference type="Pfam" id="PF13304">
    <property type="entry name" value="AAA_21"/>
    <property type="match status" value="1"/>
</dbReference>